<dbReference type="SMART" id="SM00388">
    <property type="entry name" value="HisKA"/>
    <property type="match status" value="1"/>
</dbReference>
<evidence type="ECO:0000256" key="5">
    <source>
        <dbReference type="ARBA" id="ARBA00022777"/>
    </source>
</evidence>
<dbReference type="EMBL" id="AUZY01005307">
    <property type="protein sequence ID" value="EQD59510.1"/>
    <property type="molecule type" value="Genomic_DNA"/>
</dbReference>
<feature type="domain" description="Histidine kinase" evidence="7">
    <location>
        <begin position="94"/>
        <end position="192"/>
    </location>
</feature>
<reference evidence="9" key="2">
    <citation type="journal article" date="2014" name="ISME J.">
        <title>Microbial stratification in low pH oxic and suboxic macroscopic growths along an acid mine drainage.</title>
        <authorList>
            <person name="Mendez-Garcia C."/>
            <person name="Mesa V."/>
            <person name="Sprenger R.R."/>
            <person name="Richter M."/>
            <person name="Diez M.S."/>
            <person name="Solano J."/>
            <person name="Bargiela R."/>
            <person name="Golyshina O.V."/>
            <person name="Manteca A."/>
            <person name="Ramos J.L."/>
            <person name="Gallego J.R."/>
            <person name="Llorente I."/>
            <person name="Martins Dos Santos V.A."/>
            <person name="Jensen O.N."/>
            <person name="Pelaez A.I."/>
            <person name="Sanchez J."/>
            <person name="Ferrer M."/>
        </authorList>
    </citation>
    <scope>NUCLEOTIDE SEQUENCE</scope>
</reference>
<comment type="catalytic activity">
    <reaction evidence="1">
        <text>ATP + protein L-histidine = ADP + protein N-phospho-L-histidine.</text>
        <dbReference type="EC" id="2.7.13.3"/>
    </reaction>
</comment>
<dbReference type="InterPro" id="IPR005467">
    <property type="entry name" value="His_kinase_dom"/>
</dbReference>
<evidence type="ECO:0000256" key="3">
    <source>
        <dbReference type="ARBA" id="ARBA00022553"/>
    </source>
</evidence>
<dbReference type="PANTHER" id="PTHR43711">
    <property type="entry name" value="TWO-COMPONENT HISTIDINE KINASE"/>
    <property type="match status" value="1"/>
</dbReference>
<protein>
    <recommendedName>
        <fullName evidence="2">histidine kinase</fullName>
        <ecNumber evidence="2">2.7.13.3</ecNumber>
    </recommendedName>
</protein>
<sequence>EVAEEALRRVAREGRAIGLSLTLRQPGGDPKEISYNASTFTDERGSVVGIIANVRDVTLDTRTRRRLAEETVLLKTQRARAEWSSRRNSELVANMSHELRTPLATIIGFSEMMLADRHDRLTPEQREFLADIQDSGNHLLSLINGVLDLAKADAGKLRLFPSAVRLEPTIAAAAASLLPQLHARSQTLRIDV</sequence>
<dbReference type="Gene3D" id="1.10.287.130">
    <property type="match status" value="1"/>
</dbReference>
<dbReference type="SUPFAM" id="SSF55785">
    <property type="entry name" value="PYP-like sensor domain (PAS domain)"/>
    <property type="match status" value="1"/>
</dbReference>
<accession>T1C025</accession>
<dbReference type="AlphaFoldDB" id="T1C025"/>
<evidence type="ECO:0000256" key="1">
    <source>
        <dbReference type="ARBA" id="ARBA00000085"/>
    </source>
</evidence>
<dbReference type="SUPFAM" id="SSF47384">
    <property type="entry name" value="Homodimeric domain of signal transducing histidine kinase"/>
    <property type="match status" value="1"/>
</dbReference>
<evidence type="ECO:0000256" key="4">
    <source>
        <dbReference type="ARBA" id="ARBA00022679"/>
    </source>
</evidence>
<feature type="non-terminal residue" evidence="9">
    <location>
        <position position="1"/>
    </location>
</feature>
<dbReference type="Pfam" id="PF00512">
    <property type="entry name" value="HisKA"/>
    <property type="match status" value="1"/>
</dbReference>
<gene>
    <name evidence="9" type="ORF">B1B_08180</name>
</gene>
<dbReference type="GO" id="GO:0000155">
    <property type="term" value="F:phosphorelay sensor kinase activity"/>
    <property type="evidence" value="ECO:0007669"/>
    <property type="project" value="InterPro"/>
</dbReference>
<keyword evidence="5 9" id="KW-0418">Kinase</keyword>
<dbReference type="InterPro" id="IPR035965">
    <property type="entry name" value="PAS-like_dom_sf"/>
</dbReference>
<dbReference type="InterPro" id="IPR050736">
    <property type="entry name" value="Sensor_HK_Regulatory"/>
</dbReference>
<evidence type="ECO:0000313" key="9">
    <source>
        <dbReference type="EMBL" id="EQD59510.1"/>
    </source>
</evidence>
<reference evidence="9" key="1">
    <citation type="submission" date="2013-08" db="EMBL/GenBank/DDBJ databases">
        <authorList>
            <person name="Mendez C."/>
            <person name="Richter M."/>
            <person name="Ferrer M."/>
            <person name="Sanchez J."/>
        </authorList>
    </citation>
    <scope>NUCLEOTIDE SEQUENCE</scope>
</reference>
<dbReference type="PROSITE" id="PS50113">
    <property type="entry name" value="PAC"/>
    <property type="match status" value="1"/>
</dbReference>
<dbReference type="PANTHER" id="PTHR43711:SF26">
    <property type="entry name" value="SENSOR HISTIDINE KINASE RCSC"/>
    <property type="match status" value="1"/>
</dbReference>
<dbReference type="FunFam" id="1.10.287.130:FF:000001">
    <property type="entry name" value="Two-component sensor histidine kinase"/>
    <property type="match status" value="1"/>
</dbReference>
<dbReference type="InterPro" id="IPR003661">
    <property type="entry name" value="HisK_dim/P_dom"/>
</dbReference>
<dbReference type="InterPro" id="IPR000700">
    <property type="entry name" value="PAS-assoc_C"/>
</dbReference>
<evidence type="ECO:0000256" key="6">
    <source>
        <dbReference type="ARBA" id="ARBA00023012"/>
    </source>
</evidence>
<dbReference type="CDD" id="cd00082">
    <property type="entry name" value="HisKA"/>
    <property type="match status" value="1"/>
</dbReference>
<keyword evidence="3" id="KW-0597">Phosphoprotein</keyword>
<comment type="caution">
    <text evidence="9">The sequence shown here is derived from an EMBL/GenBank/DDBJ whole genome shotgun (WGS) entry which is preliminary data.</text>
</comment>
<name>T1C025_9ZZZZ</name>
<evidence type="ECO:0000256" key="2">
    <source>
        <dbReference type="ARBA" id="ARBA00012438"/>
    </source>
</evidence>
<evidence type="ECO:0000259" key="7">
    <source>
        <dbReference type="PROSITE" id="PS50109"/>
    </source>
</evidence>
<feature type="non-terminal residue" evidence="9">
    <location>
        <position position="192"/>
    </location>
</feature>
<evidence type="ECO:0000259" key="8">
    <source>
        <dbReference type="PROSITE" id="PS50113"/>
    </source>
</evidence>
<dbReference type="InterPro" id="IPR036097">
    <property type="entry name" value="HisK_dim/P_sf"/>
</dbReference>
<organism evidence="9">
    <name type="scientific">mine drainage metagenome</name>
    <dbReference type="NCBI Taxonomy" id="410659"/>
    <lineage>
        <taxon>unclassified sequences</taxon>
        <taxon>metagenomes</taxon>
        <taxon>ecological metagenomes</taxon>
    </lineage>
</organism>
<keyword evidence="6" id="KW-0902">Two-component regulatory system</keyword>
<feature type="domain" description="PAC" evidence="8">
    <location>
        <begin position="17"/>
        <end position="69"/>
    </location>
</feature>
<dbReference type="PROSITE" id="PS50109">
    <property type="entry name" value="HIS_KIN"/>
    <property type="match status" value="1"/>
</dbReference>
<dbReference type="EC" id="2.7.13.3" evidence="2"/>
<keyword evidence="4" id="KW-0808">Transferase</keyword>
<dbReference type="Gene3D" id="3.30.450.20">
    <property type="entry name" value="PAS domain"/>
    <property type="match status" value="1"/>
</dbReference>
<proteinExistence type="predicted"/>